<protein>
    <submittedName>
        <fullName evidence="3">Thioredoxin domain containing 11</fullName>
    </submittedName>
</protein>
<evidence type="ECO:0000313" key="4">
    <source>
        <dbReference type="Proteomes" id="UP000261540"/>
    </source>
</evidence>
<keyword evidence="1" id="KW-0175">Coiled coil</keyword>
<dbReference type="Gene3D" id="3.40.30.10">
    <property type="entry name" value="Glutaredoxin"/>
    <property type="match status" value="2"/>
</dbReference>
<dbReference type="Pfam" id="PF00085">
    <property type="entry name" value="Thioredoxin"/>
    <property type="match status" value="2"/>
</dbReference>
<dbReference type="InterPro" id="IPR013766">
    <property type="entry name" value="Thioredoxin_domain"/>
</dbReference>
<dbReference type="OrthoDB" id="1910803at2759"/>
<dbReference type="InterPro" id="IPR058777">
    <property type="entry name" value="TXNDC11_thioredoxin"/>
</dbReference>
<organism evidence="3 4">
    <name type="scientific">Paramormyrops kingsleyae</name>
    <dbReference type="NCBI Taxonomy" id="1676925"/>
    <lineage>
        <taxon>Eukaryota</taxon>
        <taxon>Metazoa</taxon>
        <taxon>Chordata</taxon>
        <taxon>Craniata</taxon>
        <taxon>Vertebrata</taxon>
        <taxon>Euteleostomi</taxon>
        <taxon>Actinopterygii</taxon>
        <taxon>Neopterygii</taxon>
        <taxon>Teleostei</taxon>
        <taxon>Osteoglossocephala</taxon>
        <taxon>Osteoglossomorpha</taxon>
        <taxon>Osteoglossiformes</taxon>
        <taxon>Mormyridae</taxon>
        <taxon>Paramormyrops</taxon>
    </lineage>
</organism>
<dbReference type="KEGG" id="pki:111845573"/>
<dbReference type="CTD" id="51061"/>
<keyword evidence="4" id="KW-1185">Reference proteome</keyword>
<dbReference type="AlphaFoldDB" id="A0A3B3SX19"/>
<dbReference type="PANTHER" id="PTHR46497">
    <property type="entry name" value="THIOREDOXIN DOMAIN-CONTAINING PROTEIN 11"/>
    <property type="match status" value="1"/>
</dbReference>
<reference evidence="3" key="2">
    <citation type="submission" date="2025-09" db="UniProtKB">
        <authorList>
            <consortium name="Ensembl"/>
        </authorList>
    </citation>
    <scope>IDENTIFICATION</scope>
</reference>
<dbReference type="PROSITE" id="PS51352">
    <property type="entry name" value="THIOREDOXIN_2"/>
    <property type="match status" value="2"/>
</dbReference>
<evidence type="ECO:0000259" key="2">
    <source>
        <dbReference type="PROSITE" id="PS51352"/>
    </source>
</evidence>
<dbReference type="CDD" id="cd02995">
    <property type="entry name" value="PDI_a_PDI_a'_C"/>
    <property type="match status" value="1"/>
</dbReference>
<dbReference type="STRING" id="1676925.ENSPKIP00000035302"/>
<dbReference type="GeneTree" id="ENSGT00390000016020"/>
<dbReference type="Proteomes" id="UP000261540">
    <property type="component" value="Unplaced"/>
</dbReference>
<sequence length="809" mass="92030">MLRRLRVSLRQLGNQMARRPDLLCGAIVLGCLFVVTIKFTCSSRAKNVVAPARPPRRFFSPDPPVVDLFLGQLDQVDRLRSAAEISLIFFYAPWCAHSIAAREEVQQVARKLYKEVLFIAVNCWWNQGKCRKNQSFYQYPVIHLFYRRFGPIEYKGPFMAAYMEKFIRRVITPLTYLPSRAMLQDFLSYHEPGVVGYFEFNASPQPPGYIVFLTSALQALKRDFQGVVRFAVVTSKPVAEAIAVQEDGTVYMHRHFNTSLIFPRAERNFTSENICGWAYENRESVLQWLRPHGAKSRLLEQELSKGPALLAFLPFDPLAPHQPLVRQIAEVALQYHACNHSDGAEQDGMGQLQGTQNSVAPCCNTVVLPHWNAMARMHNVCELCLKESAGVWPSAIRTAHCPFHHMGAALESFHLMRRTFAHLMMHGAACSNVVASYSPFSRYSACCKTLGLPPPPPPRTRDSGVPSDGEPSLLGLMGLRCRTNKTLRFYLLDSHLHWKLAERLGAPRADGRRLFLTIVNLPEETHYISDLNSTLSDTLDHFIQNFSVPYSPLTRHLVGSPVPKSPSSLIREVTTASFLSTVMDPQKDVLLFYYTHWCGFCTVLNHVLIQLAQLFRGNEKFTVARVNVAQNDLPWEFMVDHFPVFLLFPRDRKHLSVKFPDDLPITLPNLVRFLLRHAGDVPRRGGWAGSDRGGLLEVELRRLREEVEALRRAREQLSQQLSQLWQEKRRLALHARDLESRNAELRERGRHLEELYREKNRQLLDAAGKLQALADASQNLITENALLKVLMASMREEVVLEPRGDDGAP</sequence>
<feature type="domain" description="Thioredoxin" evidence="2">
    <location>
        <begin position="54"/>
        <end position="172"/>
    </location>
</feature>
<feature type="domain" description="Thioredoxin" evidence="2">
    <location>
        <begin position="556"/>
        <end position="679"/>
    </location>
</feature>
<dbReference type="InterPro" id="IPR036249">
    <property type="entry name" value="Thioredoxin-like_sf"/>
</dbReference>
<evidence type="ECO:0000313" key="3">
    <source>
        <dbReference type="Ensembl" id="ENSPKIP00000035302.1"/>
    </source>
</evidence>
<feature type="coiled-coil region" evidence="1">
    <location>
        <begin position="693"/>
        <end position="762"/>
    </location>
</feature>
<dbReference type="PANTHER" id="PTHR46497:SF1">
    <property type="entry name" value="THIOREDOXIN DOMAIN-CONTAINING PROTEIN 11"/>
    <property type="match status" value="1"/>
</dbReference>
<dbReference type="InterPro" id="IPR052792">
    <property type="entry name" value="Thioredoxin_dom-contain_11"/>
</dbReference>
<reference evidence="3" key="1">
    <citation type="submission" date="2025-08" db="UniProtKB">
        <authorList>
            <consortium name="Ensembl"/>
        </authorList>
    </citation>
    <scope>IDENTIFICATION</scope>
</reference>
<name>A0A3B3SX19_9TELE</name>
<proteinExistence type="predicted"/>
<dbReference type="CDD" id="cd02981">
    <property type="entry name" value="PDI_b_family"/>
    <property type="match status" value="1"/>
</dbReference>
<dbReference type="Pfam" id="PF26234">
    <property type="entry name" value="TXNDC11_2nd"/>
    <property type="match status" value="1"/>
</dbReference>
<evidence type="ECO:0000256" key="1">
    <source>
        <dbReference type="SAM" id="Coils"/>
    </source>
</evidence>
<dbReference type="SUPFAM" id="SSF52833">
    <property type="entry name" value="Thioredoxin-like"/>
    <property type="match status" value="2"/>
</dbReference>
<accession>A0A3B3SX19</accession>
<dbReference type="Ensembl" id="ENSPKIT00000016231.1">
    <property type="protein sequence ID" value="ENSPKIP00000035302.1"/>
    <property type="gene ID" value="ENSPKIG00000014319.1"/>
</dbReference>